<evidence type="ECO:0000313" key="2">
    <source>
        <dbReference type="Proteomes" id="UP000247892"/>
    </source>
</evidence>
<evidence type="ECO:0008006" key="3">
    <source>
        <dbReference type="Google" id="ProtNLM"/>
    </source>
</evidence>
<reference evidence="1 2" key="1">
    <citation type="submission" date="2016-07" db="EMBL/GenBank/DDBJ databases">
        <title>Draft genome sequence of Prauserella sp. YIM 121212, isolated from alkaline soil.</title>
        <authorList>
            <person name="Ruckert C."/>
            <person name="Albersmeier A."/>
            <person name="Jiang C.-L."/>
            <person name="Jiang Y."/>
            <person name="Kalinowski J."/>
            <person name="Schneider O."/>
            <person name="Winkler A."/>
            <person name="Zotchev S.B."/>
        </authorList>
    </citation>
    <scope>NUCLEOTIDE SEQUENCE [LARGE SCALE GENOMIC DNA]</scope>
    <source>
        <strain evidence="1 2">YIM 121212</strain>
    </source>
</reference>
<dbReference type="Gene3D" id="1.25.40.10">
    <property type="entry name" value="Tetratricopeptide repeat domain"/>
    <property type="match status" value="1"/>
</dbReference>
<name>A0A318M236_9PSEU</name>
<dbReference type="OrthoDB" id="8444614at2"/>
<organism evidence="1 2">
    <name type="scientific">Prauserella flavalba</name>
    <dbReference type="NCBI Taxonomy" id="1477506"/>
    <lineage>
        <taxon>Bacteria</taxon>
        <taxon>Bacillati</taxon>
        <taxon>Actinomycetota</taxon>
        <taxon>Actinomycetes</taxon>
        <taxon>Pseudonocardiales</taxon>
        <taxon>Pseudonocardiaceae</taxon>
        <taxon>Prauserella</taxon>
    </lineage>
</organism>
<dbReference type="AlphaFoldDB" id="A0A318M236"/>
<dbReference type="EMBL" id="MASU01000005">
    <property type="protein sequence ID" value="PXY36605.1"/>
    <property type="molecule type" value="Genomic_DNA"/>
</dbReference>
<dbReference type="Proteomes" id="UP000247892">
    <property type="component" value="Unassembled WGS sequence"/>
</dbReference>
<sequence length="584" mass="61357">MTAGVLFGCLVGGGAVLGLAVAAGPDAWRRWRRPRPGAEVLPGAWVMRDVRAAALTAAALGELGAGQGEPPAVRVLLVGRDHVVLRLARPAAAALPGRWRPDPGGSRGESWSLSTADLSGVRRLPSGFPAVVTIGRLEDRDVLVDLRQARGVVAVDGDGGQVLRLLEAIAFELVTNPWSREATVVLAEFPADVVLPAPGRVRRTRTVAEAVTMAESFARRPAGLLAVVTARTPPAPDLDRLRRLAEDPGGAVVVLCAGTCPSARWLVGVTTEGHAQLNPPGLRFTSIAAALAGLRRELLLVRGGSAVPLAYAPDSPAPGEPVWFREGQGAGGPERTVVLRAPARVEVRVLGCVEVEAPGPVPPDRRPVLAQLVAAAAVLPGGVSTALLNEVAGRAAPEFVRLLHGWLGTDASGQPRLRGSGEGWTLSPDVRVDWQLFHDLAGGTEPSTERARLTNALGLIRGELFAAAEFAQPVRRALQEATTAFQARHVRCVRRAAELAMAAGDLAGVEWALRKGLTLLPRMEGLWRTLLLFQSEHRPERVGKTAGELLAALGSDGSPATPDAATSRLLARLGHGEIRNHACP</sequence>
<keyword evidence="2" id="KW-1185">Reference proteome</keyword>
<comment type="caution">
    <text evidence="1">The sequence shown here is derived from an EMBL/GenBank/DDBJ whole genome shotgun (WGS) entry which is preliminary data.</text>
</comment>
<accession>A0A318M236</accession>
<evidence type="ECO:0000313" key="1">
    <source>
        <dbReference type="EMBL" id="PXY36605.1"/>
    </source>
</evidence>
<gene>
    <name evidence="1" type="ORF">BA062_14630</name>
</gene>
<dbReference type="RefSeq" id="WP_110336634.1">
    <property type="nucleotide sequence ID" value="NZ_MASU01000005.1"/>
</dbReference>
<dbReference type="InterPro" id="IPR011990">
    <property type="entry name" value="TPR-like_helical_dom_sf"/>
</dbReference>
<protein>
    <recommendedName>
        <fullName evidence="3">Bacterial transcriptional activator domain-containing protein</fullName>
    </recommendedName>
</protein>
<proteinExistence type="predicted"/>